<dbReference type="InterPro" id="IPR008927">
    <property type="entry name" value="6-PGluconate_DH-like_C_sf"/>
</dbReference>
<evidence type="ECO:0000313" key="8">
    <source>
        <dbReference type="Proteomes" id="UP001597402"/>
    </source>
</evidence>
<keyword evidence="3 4" id="KW-0560">Oxidoreductase</keyword>
<dbReference type="PANTHER" id="PTHR21708">
    <property type="entry name" value="PROBABLE 2-DEHYDROPANTOATE 2-REDUCTASE"/>
    <property type="match status" value="1"/>
</dbReference>
<keyword evidence="4" id="KW-0566">Pantothenate biosynthesis</keyword>
<evidence type="ECO:0000256" key="1">
    <source>
        <dbReference type="ARBA" id="ARBA00007870"/>
    </source>
</evidence>
<accession>A0ABW4XA05</accession>
<evidence type="ECO:0000259" key="5">
    <source>
        <dbReference type="Pfam" id="PF02558"/>
    </source>
</evidence>
<name>A0ABW4XA05_9ACTN</name>
<gene>
    <name evidence="7" type="ORF">ACFSHS_07720</name>
</gene>
<keyword evidence="8" id="KW-1185">Reference proteome</keyword>
<comment type="function">
    <text evidence="4">Catalyzes the NADPH-dependent reduction of ketopantoate into pantoic acid.</text>
</comment>
<comment type="catalytic activity">
    <reaction evidence="4">
        <text>(R)-pantoate + NADP(+) = 2-dehydropantoate + NADPH + H(+)</text>
        <dbReference type="Rhea" id="RHEA:16233"/>
        <dbReference type="ChEBI" id="CHEBI:11561"/>
        <dbReference type="ChEBI" id="CHEBI:15378"/>
        <dbReference type="ChEBI" id="CHEBI:15980"/>
        <dbReference type="ChEBI" id="CHEBI:57783"/>
        <dbReference type="ChEBI" id="CHEBI:58349"/>
        <dbReference type="EC" id="1.1.1.169"/>
    </reaction>
</comment>
<dbReference type="EC" id="1.1.1.169" evidence="4"/>
<evidence type="ECO:0000313" key="7">
    <source>
        <dbReference type="EMBL" id="MFD2091463.1"/>
    </source>
</evidence>
<dbReference type="Pfam" id="PF02558">
    <property type="entry name" value="ApbA"/>
    <property type="match status" value="1"/>
</dbReference>
<dbReference type="InterPro" id="IPR003710">
    <property type="entry name" value="ApbA"/>
</dbReference>
<reference evidence="8" key="1">
    <citation type="journal article" date="2019" name="Int. J. Syst. Evol. Microbiol.">
        <title>The Global Catalogue of Microorganisms (GCM) 10K type strain sequencing project: providing services to taxonomists for standard genome sequencing and annotation.</title>
        <authorList>
            <consortium name="The Broad Institute Genomics Platform"/>
            <consortium name="The Broad Institute Genome Sequencing Center for Infectious Disease"/>
            <person name="Wu L."/>
            <person name="Ma J."/>
        </authorList>
    </citation>
    <scope>NUCLEOTIDE SEQUENCE [LARGE SCALE GENOMIC DNA]</scope>
    <source>
        <strain evidence="8">JCM 3338</strain>
    </source>
</reference>
<proteinExistence type="inferred from homology"/>
<dbReference type="InterPro" id="IPR013752">
    <property type="entry name" value="KPA_reductase"/>
</dbReference>
<dbReference type="InterPro" id="IPR051402">
    <property type="entry name" value="KPR-Related"/>
</dbReference>
<dbReference type="NCBIfam" id="TIGR00745">
    <property type="entry name" value="apbA_panE"/>
    <property type="match status" value="1"/>
</dbReference>
<dbReference type="Pfam" id="PF08546">
    <property type="entry name" value="ApbA_C"/>
    <property type="match status" value="1"/>
</dbReference>
<protein>
    <recommendedName>
        <fullName evidence="4">2-dehydropantoate 2-reductase</fullName>
        <ecNumber evidence="4">1.1.1.169</ecNumber>
    </recommendedName>
    <alternativeName>
        <fullName evidence="4">Ketopantoate reductase</fullName>
    </alternativeName>
</protein>
<dbReference type="EMBL" id="JBHUHP010000008">
    <property type="protein sequence ID" value="MFD2091463.1"/>
    <property type="molecule type" value="Genomic_DNA"/>
</dbReference>
<feature type="domain" description="Ketopantoate reductase C-terminal" evidence="6">
    <location>
        <begin position="193"/>
        <end position="309"/>
    </location>
</feature>
<keyword evidence="2 4" id="KW-0521">NADP</keyword>
<evidence type="ECO:0000256" key="4">
    <source>
        <dbReference type="RuleBase" id="RU362068"/>
    </source>
</evidence>
<comment type="caution">
    <text evidence="7">The sequence shown here is derived from an EMBL/GenBank/DDBJ whole genome shotgun (WGS) entry which is preliminary data.</text>
</comment>
<organism evidence="7 8">
    <name type="scientific">Blastococcus deserti</name>
    <dbReference type="NCBI Taxonomy" id="2259033"/>
    <lineage>
        <taxon>Bacteria</taxon>
        <taxon>Bacillati</taxon>
        <taxon>Actinomycetota</taxon>
        <taxon>Actinomycetes</taxon>
        <taxon>Geodermatophilales</taxon>
        <taxon>Geodermatophilaceae</taxon>
        <taxon>Blastococcus</taxon>
    </lineage>
</organism>
<evidence type="ECO:0000256" key="2">
    <source>
        <dbReference type="ARBA" id="ARBA00022857"/>
    </source>
</evidence>
<sequence>MDPERSSTSMPDTAGLRVAVLGPGGVGGLLAGLLARGGADVTCLAGRETASLLDEQGVAVRSALFGDFVAAVHAAERLTEPVDVCLVTVKATQLEAAVARLPADVLGDALLVPLLNGVEHMTLLRERYPRAAVIAGAIRVESTRVAPGEIRHDSPFVAVELAPPAELSPRGEGLAAVLRHLGLQVSVTHDEAAALWGKLAFLAPFALLSTHEAAPLGVVRDRRRAELAAVVAEVSAVARAEGVSIDDRGLIDVFDRLPPTMQSSMQRDAAAGRPTELEAIGGAVLRRAARHGIALPVTERLVGELRARQSADVRSAPR</sequence>
<comment type="pathway">
    <text evidence="4">Cofactor biosynthesis; (R)-pantothenate biosynthesis; (R)-pantoate from 3-methyl-2-oxobutanoate: step 2/2.</text>
</comment>
<evidence type="ECO:0000256" key="3">
    <source>
        <dbReference type="ARBA" id="ARBA00023002"/>
    </source>
</evidence>
<dbReference type="SUPFAM" id="SSF51735">
    <property type="entry name" value="NAD(P)-binding Rossmann-fold domains"/>
    <property type="match status" value="1"/>
</dbReference>
<dbReference type="Proteomes" id="UP001597402">
    <property type="component" value="Unassembled WGS sequence"/>
</dbReference>
<dbReference type="RefSeq" id="WP_376873773.1">
    <property type="nucleotide sequence ID" value="NZ_JBHUHP010000008.1"/>
</dbReference>
<dbReference type="SUPFAM" id="SSF48179">
    <property type="entry name" value="6-phosphogluconate dehydrogenase C-terminal domain-like"/>
    <property type="match status" value="1"/>
</dbReference>
<feature type="domain" description="Ketopantoate reductase N-terminal" evidence="5">
    <location>
        <begin position="18"/>
        <end position="154"/>
    </location>
</feature>
<dbReference type="Gene3D" id="3.40.50.720">
    <property type="entry name" value="NAD(P)-binding Rossmann-like Domain"/>
    <property type="match status" value="1"/>
</dbReference>
<dbReference type="PANTHER" id="PTHR21708:SF26">
    <property type="entry name" value="2-DEHYDROPANTOATE 2-REDUCTASE"/>
    <property type="match status" value="1"/>
</dbReference>
<dbReference type="InterPro" id="IPR036291">
    <property type="entry name" value="NAD(P)-bd_dom_sf"/>
</dbReference>
<evidence type="ECO:0000259" key="6">
    <source>
        <dbReference type="Pfam" id="PF08546"/>
    </source>
</evidence>
<comment type="similarity">
    <text evidence="1 4">Belongs to the ketopantoate reductase family.</text>
</comment>
<dbReference type="InterPro" id="IPR013332">
    <property type="entry name" value="KPR_N"/>
</dbReference>
<dbReference type="InterPro" id="IPR013328">
    <property type="entry name" value="6PGD_dom2"/>
</dbReference>
<dbReference type="Gene3D" id="1.10.1040.10">
    <property type="entry name" value="N-(1-d-carboxylethyl)-l-norvaline Dehydrogenase, domain 2"/>
    <property type="match status" value="1"/>
</dbReference>